<sequence length="107" mass="11001">MRRGDEYLPPLTKSILLLLGLDGARTTAHHVATHVARSSSLASAKPTTPRLGRLRSRAMSTGTGGAVCAAAAEQLRAQQPPPPQHTSLDLRSAPSDEGGGGFGHGAV</sequence>
<dbReference type="HOGENOM" id="CLU_2214956_0_0_1"/>
<evidence type="ECO:0008006" key="4">
    <source>
        <dbReference type="Google" id="ProtNLM"/>
    </source>
</evidence>
<feature type="compositionally biased region" description="Gly residues" evidence="1">
    <location>
        <begin position="97"/>
        <end position="107"/>
    </location>
</feature>
<dbReference type="RefSeq" id="XP_005759151.1">
    <property type="nucleotide sequence ID" value="XM_005759094.1"/>
</dbReference>
<evidence type="ECO:0000256" key="1">
    <source>
        <dbReference type="SAM" id="MobiDB-lite"/>
    </source>
</evidence>
<keyword evidence="3" id="KW-1185">Reference proteome</keyword>
<evidence type="ECO:0000313" key="2">
    <source>
        <dbReference type="EnsemblProtists" id="EOD06722"/>
    </source>
</evidence>
<dbReference type="GeneID" id="17252873"/>
<dbReference type="AlphaFoldDB" id="A0A0D3I637"/>
<dbReference type="PaxDb" id="2903-EOD06722"/>
<dbReference type="EnsemblProtists" id="EOD06722">
    <property type="protein sequence ID" value="EOD06722"/>
    <property type="gene ID" value="EMIHUDRAFT_258752"/>
</dbReference>
<protein>
    <recommendedName>
        <fullName evidence="4">Secreted protein</fullName>
    </recommendedName>
</protein>
<reference evidence="2" key="2">
    <citation type="submission" date="2024-10" db="UniProtKB">
        <authorList>
            <consortium name="EnsemblProtists"/>
        </authorList>
    </citation>
    <scope>IDENTIFICATION</scope>
</reference>
<evidence type="ECO:0000313" key="3">
    <source>
        <dbReference type="Proteomes" id="UP000013827"/>
    </source>
</evidence>
<dbReference type="KEGG" id="ehx:EMIHUDRAFT_258752"/>
<organism evidence="2 3">
    <name type="scientific">Emiliania huxleyi (strain CCMP1516)</name>
    <dbReference type="NCBI Taxonomy" id="280463"/>
    <lineage>
        <taxon>Eukaryota</taxon>
        <taxon>Haptista</taxon>
        <taxon>Haptophyta</taxon>
        <taxon>Prymnesiophyceae</taxon>
        <taxon>Isochrysidales</taxon>
        <taxon>Noelaerhabdaceae</taxon>
        <taxon>Emiliania</taxon>
    </lineage>
</organism>
<reference evidence="3" key="1">
    <citation type="journal article" date="2013" name="Nature">
        <title>Pan genome of the phytoplankton Emiliania underpins its global distribution.</title>
        <authorList>
            <person name="Read B.A."/>
            <person name="Kegel J."/>
            <person name="Klute M.J."/>
            <person name="Kuo A."/>
            <person name="Lefebvre S.C."/>
            <person name="Maumus F."/>
            <person name="Mayer C."/>
            <person name="Miller J."/>
            <person name="Monier A."/>
            <person name="Salamov A."/>
            <person name="Young J."/>
            <person name="Aguilar M."/>
            <person name="Claverie J.M."/>
            <person name="Frickenhaus S."/>
            <person name="Gonzalez K."/>
            <person name="Herman E.K."/>
            <person name="Lin Y.C."/>
            <person name="Napier J."/>
            <person name="Ogata H."/>
            <person name="Sarno A.F."/>
            <person name="Shmutz J."/>
            <person name="Schroeder D."/>
            <person name="de Vargas C."/>
            <person name="Verret F."/>
            <person name="von Dassow P."/>
            <person name="Valentin K."/>
            <person name="Van de Peer Y."/>
            <person name="Wheeler G."/>
            <person name="Dacks J.B."/>
            <person name="Delwiche C.F."/>
            <person name="Dyhrman S.T."/>
            <person name="Glockner G."/>
            <person name="John U."/>
            <person name="Richards T."/>
            <person name="Worden A.Z."/>
            <person name="Zhang X."/>
            <person name="Grigoriev I.V."/>
            <person name="Allen A.E."/>
            <person name="Bidle K."/>
            <person name="Borodovsky M."/>
            <person name="Bowler C."/>
            <person name="Brownlee C."/>
            <person name="Cock J.M."/>
            <person name="Elias M."/>
            <person name="Gladyshev V.N."/>
            <person name="Groth M."/>
            <person name="Guda C."/>
            <person name="Hadaegh A."/>
            <person name="Iglesias-Rodriguez M.D."/>
            <person name="Jenkins J."/>
            <person name="Jones B.M."/>
            <person name="Lawson T."/>
            <person name="Leese F."/>
            <person name="Lindquist E."/>
            <person name="Lobanov A."/>
            <person name="Lomsadze A."/>
            <person name="Malik S.B."/>
            <person name="Marsh M.E."/>
            <person name="Mackinder L."/>
            <person name="Mock T."/>
            <person name="Mueller-Roeber B."/>
            <person name="Pagarete A."/>
            <person name="Parker M."/>
            <person name="Probert I."/>
            <person name="Quesneville H."/>
            <person name="Raines C."/>
            <person name="Rensing S.A."/>
            <person name="Riano-Pachon D.M."/>
            <person name="Richier S."/>
            <person name="Rokitta S."/>
            <person name="Shiraiwa Y."/>
            <person name="Soanes D.M."/>
            <person name="van der Giezen M."/>
            <person name="Wahlund T.M."/>
            <person name="Williams B."/>
            <person name="Wilson W."/>
            <person name="Wolfe G."/>
            <person name="Wurch L.L."/>
        </authorList>
    </citation>
    <scope>NUCLEOTIDE SEQUENCE</scope>
</reference>
<proteinExistence type="predicted"/>
<name>A0A0D3I637_EMIH1</name>
<accession>A0A0D3I637</accession>
<feature type="region of interest" description="Disordered" evidence="1">
    <location>
        <begin position="74"/>
        <end position="107"/>
    </location>
</feature>
<dbReference type="Proteomes" id="UP000013827">
    <property type="component" value="Unassembled WGS sequence"/>
</dbReference>